<dbReference type="Pfam" id="PF00646">
    <property type="entry name" value="F-box"/>
    <property type="match status" value="1"/>
</dbReference>
<dbReference type="PANTHER" id="PTHR31111">
    <property type="entry name" value="BNAA05G37150D PROTEIN-RELATED"/>
    <property type="match status" value="1"/>
</dbReference>
<dbReference type="InterPro" id="IPR001810">
    <property type="entry name" value="F-box_dom"/>
</dbReference>
<accession>A0A2P6Q7I3</accession>
<dbReference type="EMBL" id="PDCK01000043">
    <property type="protein sequence ID" value="PRQ30124.1"/>
    <property type="molecule type" value="Genomic_DNA"/>
</dbReference>
<dbReference type="Gramene" id="PRQ30124">
    <property type="protein sequence ID" value="PRQ30124"/>
    <property type="gene ID" value="RchiOBHm_Chr5g0021181"/>
</dbReference>
<dbReference type="OMA" id="EIWSERF"/>
<gene>
    <name evidence="2" type="ORF">RchiOBHm_Chr5g0021181</name>
</gene>
<organism evidence="2 3">
    <name type="scientific">Rosa chinensis</name>
    <name type="common">China rose</name>
    <dbReference type="NCBI Taxonomy" id="74649"/>
    <lineage>
        <taxon>Eukaryota</taxon>
        <taxon>Viridiplantae</taxon>
        <taxon>Streptophyta</taxon>
        <taxon>Embryophyta</taxon>
        <taxon>Tracheophyta</taxon>
        <taxon>Spermatophyta</taxon>
        <taxon>Magnoliopsida</taxon>
        <taxon>eudicotyledons</taxon>
        <taxon>Gunneridae</taxon>
        <taxon>Pentapetalae</taxon>
        <taxon>rosids</taxon>
        <taxon>fabids</taxon>
        <taxon>Rosales</taxon>
        <taxon>Rosaceae</taxon>
        <taxon>Rosoideae</taxon>
        <taxon>Rosoideae incertae sedis</taxon>
        <taxon>Rosa</taxon>
    </lineage>
</organism>
<dbReference type="PROSITE" id="PS50181">
    <property type="entry name" value="FBOX"/>
    <property type="match status" value="1"/>
</dbReference>
<evidence type="ECO:0000259" key="1">
    <source>
        <dbReference type="PROSITE" id="PS50181"/>
    </source>
</evidence>
<dbReference type="CDD" id="cd22157">
    <property type="entry name" value="F-box_AtFBW1-like"/>
    <property type="match status" value="1"/>
</dbReference>
<reference evidence="2 3" key="1">
    <citation type="journal article" date="2018" name="Nat. Genet.">
        <title>The Rosa genome provides new insights in the design of modern roses.</title>
        <authorList>
            <person name="Bendahmane M."/>
        </authorList>
    </citation>
    <scope>NUCLEOTIDE SEQUENCE [LARGE SCALE GENOMIC DNA]</scope>
    <source>
        <strain evidence="3">cv. Old Blush</strain>
    </source>
</reference>
<dbReference type="SUPFAM" id="SSF81383">
    <property type="entry name" value="F-box domain"/>
    <property type="match status" value="1"/>
</dbReference>
<evidence type="ECO:0000313" key="2">
    <source>
        <dbReference type="EMBL" id="PRQ30124.1"/>
    </source>
</evidence>
<evidence type="ECO:0000313" key="3">
    <source>
        <dbReference type="Proteomes" id="UP000238479"/>
    </source>
</evidence>
<dbReference type="AlphaFoldDB" id="A0A2P6Q7I3"/>
<protein>
    <submittedName>
        <fullName evidence="2">Putative F-box domain-containing protein</fullName>
    </submittedName>
</protein>
<dbReference type="SMART" id="SM00256">
    <property type="entry name" value="FBOX"/>
    <property type="match status" value="1"/>
</dbReference>
<comment type="caution">
    <text evidence="2">The sequence shown here is derived from an EMBL/GenBank/DDBJ whole genome shotgun (WGS) entry which is preliminary data.</text>
</comment>
<sequence>MPSTRDCCELSGHSHNLNLRKKPAVSDAVRALPFDIITEILSWLPVDSLLRFKCVCKKWRSLLLDYNFIAKHMVRARPLQLSYKKEWDPYKYDTVLYDENFKHISDVAGLLLEESLTSRVFRIRNFATHQVLYLPDAHGKSRSVGFVFDSSTGECKAACFHWKQEGDSGFEVAFEVLSIGKDDRWRTLKLPKQNGEPYVGRYFTAAKEEGAAHLVEIIRDGQDFKLEVQSLDIWSERFTIATLPRGAFLDLKRVTIFLWNYYVAVADIVEESLNVLVLEDFKEHKWRKIIVPLKFLKDNPGLKDEICPQGIWLNDLQLHNGMRKYILVYDMERKVIKATHTKSVEKIYEFRKPSLVTLKGMKNEY</sequence>
<dbReference type="Pfam" id="PF08268">
    <property type="entry name" value="FBA_3"/>
    <property type="match status" value="1"/>
</dbReference>
<dbReference type="Gene3D" id="1.20.1280.50">
    <property type="match status" value="1"/>
</dbReference>
<dbReference type="PANTHER" id="PTHR31111:SF125">
    <property type="entry name" value="F-BOX PROTEIN CPR30-LIKE"/>
    <property type="match status" value="1"/>
</dbReference>
<dbReference type="InterPro" id="IPR036047">
    <property type="entry name" value="F-box-like_dom_sf"/>
</dbReference>
<dbReference type="Proteomes" id="UP000238479">
    <property type="component" value="Chromosome 5"/>
</dbReference>
<keyword evidence="3" id="KW-1185">Reference proteome</keyword>
<name>A0A2P6Q7I3_ROSCH</name>
<proteinExistence type="predicted"/>
<dbReference type="InterPro" id="IPR013187">
    <property type="entry name" value="F-box-assoc_dom_typ3"/>
</dbReference>
<feature type="domain" description="F-box" evidence="1">
    <location>
        <begin position="26"/>
        <end position="73"/>
    </location>
</feature>